<reference evidence="1 2" key="1">
    <citation type="submission" date="2015-01" db="EMBL/GenBank/DDBJ databases">
        <title>Evolution of Trichinella species and genotypes.</title>
        <authorList>
            <person name="Korhonen P.K."/>
            <person name="Edoardo P."/>
            <person name="Giuseppe L.R."/>
            <person name="Gasser R.B."/>
        </authorList>
    </citation>
    <scope>NUCLEOTIDE SEQUENCE [LARGE SCALE GENOMIC DNA]</scope>
    <source>
        <strain evidence="1">ISS1029</strain>
    </source>
</reference>
<gene>
    <name evidence="1" type="ORF">T11_3878</name>
</gene>
<comment type="caution">
    <text evidence="1">The sequence shown here is derived from an EMBL/GenBank/DDBJ whole genome shotgun (WGS) entry which is preliminary data.</text>
</comment>
<dbReference type="Proteomes" id="UP000055024">
    <property type="component" value="Unassembled WGS sequence"/>
</dbReference>
<dbReference type="AlphaFoldDB" id="A0A0V1GSK4"/>
<dbReference type="EMBL" id="JYDP01000328">
    <property type="protein sequence ID" value="KRZ01152.1"/>
    <property type="molecule type" value="Genomic_DNA"/>
</dbReference>
<sequence>MLYLTRNKLYKQRQTKRIHRQQHQGQLSRLQPTNFEFIYQYQLFWRNGRTTVALNLPVTFSKCRSKHTGPGCARSGGTVLHCKKTRSNNG</sequence>
<protein>
    <submittedName>
        <fullName evidence="1">Uncharacterized protein</fullName>
    </submittedName>
</protein>
<evidence type="ECO:0000313" key="1">
    <source>
        <dbReference type="EMBL" id="KRZ01152.1"/>
    </source>
</evidence>
<keyword evidence="2" id="KW-1185">Reference proteome</keyword>
<evidence type="ECO:0000313" key="2">
    <source>
        <dbReference type="Proteomes" id="UP000055024"/>
    </source>
</evidence>
<organism evidence="1 2">
    <name type="scientific">Trichinella zimbabwensis</name>
    <dbReference type="NCBI Taxonomy" id="268475"/>
    <lineage>
        <taxon>Eukaryota</taxon>
        <taxon>Metazoa</taxon>
        <taxon>Ecdysozoa</taxon>
        <taxon>Nematoda</taxon>
        <taxon>Enoplea</taxon>
        <taxon>Dorylaimia</taxon>
        <taxon>Trichinellida</taxon>
        <taxon>Trichinellidae</taxon>
        <taxon>Trichinella</taxon>
    </lineage>
</organism>
<proteinExistence type="predicted"/>
<name>A0A0V1GSK4_9BILA</name>
<accession>A0A0V1GSK4</accession>